<proteinExistence type="predicted"/>
<dbReference type="Gene3D" id="1.20.5.1230">
    <property type="entry name" value="Apolipoprotein A-I"/>
    <property type="match status" value="1"/>
</dbReference>
<evidence type="ECO:0008006" key="6">
    <source>
        <dbReference type="Google" id="ProtNLM"/>
    </source>
</evidence>
<evidence type="ECO:0000256" key="2">
    <source>
        <dbReference type="SAM" id="MobiDB-lite"/>
    </source>
</evidence>
<feature type="coiled-coil region" evidence="1">
    <location>
        <begin position="927"/>
        <end position="1094"/>
    </location>
</feature>
<evidence type="ECO:0000313" key="4">
    <source>
        <dbReference type="EMBL" id="GBE63037.1"/>
    </source>
</evidence>
<dbReference type="EMBL" id="BDSA01000012">
    <property type="protein sequence ID" value="GBE63037.1"/>
    <property type="molecule type" value="Genomic_DNA"/>
</dbReference>
<feature type="region of interest" description="Disordered" evidence="2">
    <location>
        <begin position="1215"/>
        <end position="1235"/>
    </location>
</feature>
<feature type="coiled-coil region" evidence="1">
    <location>
        <begin position="2288"/>
        <end position="2351"/>
    </location>
</feature>
<name>A0A2H6KJ65_9APIC</name>
<accession>A0A2H6KJ65</accession>
<keyword evidence="5" id="KW-1185">Reference proteome</keyword>
<keyword evidence="3" id="KW-0472">Membrane</keyword>
<dbReference type="PANTHER" id="PTHR18976:SF34">
    <property type="entry name" value="LIPID-BINDING PROTEIN"/>
    <property type="match status" value="1"/>
</dbReference>
<dbReference type="Proteomes" id="UP000236319">
    <property type="component" value="Unassembled WGS sequence"/>
</dbReference>
<feature type="transmembrane region" description="Helical" evidence="3">
    <location>
        <begin position="3815"/>
        <end position="3838"/>
    </location>
</feature>
<keyword evidence="3" id="KW-1133">Transmembrane helix</keyword>
<comment type="caution">
    <text evidence="4">The sequence shown here is derived from an EMBL/GenBank/DDBJ whole genome shotgun (WGS) entry which is preliminary data.</text>
</comment>
<dbReference type="VEuPathDB" id="PiroplasmaDB:BOVATA_045300"/>
<sequence>MCHFTSFNYPLTFSPTFFSHLNCLGHYSFDNSPKSHCQSLDAKIAEAKKSLKSETPQSPNYSSLNAQIKQHEASKKECEKYHSLSESDRTAQLKDIRSRMVSLADLSVKLGQFIGKNEAVTDAINNAINTIINSDDDFKSLKNSPSSTVQSAPAVSAELIDVEKLKEKIQHYEKEIASLESKKSAQNPPLSSEESRLLSSYESKMDALQKLKSLNDSLNSLGKQSDDACKNLLTNLCSGLEKFLGYQETSKGYDGTGIVYSDLDRLCDGVMSFLHGVLETVKNDDNVTTYDKDNKIKNLPSKISKLMHNGSHGFSQAITQVSAALQAWSGELEKRTGEVTSLLSSLSSDIQSHKLTIDGTKNDSISLQHSTWMAAASKYFTYANTANNALSNLDTNLKNKLETPVGKIHSVVRLIHESATNLELDQQVRKVDYEMLTKKQKVLSEIQEKSEELQNNFTKHLHSIRSQINEIEKKRTEDLASLMKLVAALKEAVTMADEAAQKLGTEYQSKIVDKLKAIHDQTEGLNTDNIASGLSSVVATVSPLLVTLKGKLEEIAQAAQDVKNNVQNNLQYFRQNGDSGLNVGNEIKKLKDELNRKLKTYVTTYVEKVRSSLESIRKGMMMVEATRGTNSQLHAQASEAKNNIDALDKQLNKGAGNIGTAISGAVQAADGALGQVVSGVKEDLSSRVQGHIQDKIKEIDKAIQNNFGGGYGAAYKDALIQAKQKAIDAVASAIQEIKSSKFEKLFSDLEKQIQGAGGTGDTAKEKIKKIETKVGEYFNNGVGNTSEFKFDHKTAFGEYKSKKDEAATAISGVISDIAKMEGAYRDVDGLDSHLGMALSGPTSDYASDTLKLQDSVARRVNENVEATNTQLEALLKATADKGVDMLNAKVNGIINRELNTVHPTIETQINRLNKDLGTQPNNIYQAVKDLQERIERLKTLVSTVNKDAGNKIQQQVTSVKEQLSQIKQNVIEINEKTTKFDEALSGTIETAQSTVNSASEDLRAQITNLNETLTETAREAFDTIKNEVQTMMSNRHKAELENLRNLLEKQKEAVTKLIDADKISGLKGLFADMKKQMEDKIKKALNDEGNIKEEYRNVSALSICLNRFFTNLMDYIKGQVKEHSGLTSDVRSISLLCHTLFDELYASKHIDHICSRNLENLKGKLSTFVPKSFVNYRHPKLAGVLKNGMQRFVDELQKQYVNKYEGCQPITQWVTQDNDQSADQGAKQSADLTDDQKEKLTVEGRKGASVCLTVLKTLFHDLDELRDRCTKDGPCDKKRIYLYEPAPKNMKRDDNQLGHWFQRRGYGVSKEKNGHEGHLRNEDNFTGQNIHTLIEEQNIVRRPFTDDDALSHGIIVRLHDYISTYYQLCHITLHDSPKYPCSVRDMLSWMSGLPYRAVYTQIPAHCKRLLNDEDKSTGKFPNREDAVLSKTLAYGLVDNLSHTCRKSLDVLVTICGNGRGFEQADYPYTCNFMDNSRGFHYPENVPGLFDMLTDVCRRLLRSLNHLRTRCLYGASTGNGWAECSYGRDVSGYQWNCNTNQCPNQTCPQKHNQSAKQTPNQKCNQHPKCGVKSPLQSHLMDQLPGCLPHKLVSVGCSSQCSTCPKTSAGQQCLTPMGFWDLPNSASKMRSGKELSDMLAYFCKDADSPLCALLHCLQCVKPSPPTTLADMFALYCQLSRSWRPSGYIDDSSFTNLLSTQTITNSFPLKEWFHGDFTNADVTAALIQLYHSDNDHKSASAKGADTTTVTHSDLASLTGRSMCMNSLTCAPYLRPVCLNAYHTYPKKHAKLYLSWFTYLAWRFWKLLQELLDAFQQISCKNNGCVNCACRAGKHGEDGACKCMSVVHCGSVLSTMYRYGFTFAQTKKLIENQKEKSCSHFRTQLEKVVTSAHFTKLFRSIDEFMCAIRWPFMNTLLALWSLSLLYLLHVSVVRLDVLRIRSHLRSPASHRIAAQSLLAAARVRALANVKGETLDDIDARRISLGQLAGQLSGFIGSGQEVKDAILNGLHSNVSQLEKLLETSCEDKGCCKEAGEAIKKLNEVNESLKKHLKVEQKTSKNLAKILSKCKLNGPNDPLNKLNKEITEKIQKLEKEIESLKNDNYDDNKSKNASEIDKLNKDLQSHNASLNSLETLKELCGYAEKINQNHVDEQSCKNFLESLCTGLEKFLGYQNGNYTGEGIVYSDLDRLCDGVMSFLHGVLGNIKPKLGQHKDTLNSALNSLKSTNLNGIAKYRAAIAAVAEGVHEYNERVAASNESVSDVITALRDSVDDKFVRTVDAVLQERRDARGNIIDHAERDVTNAERLINDKLQQCQQNATTFITNLDVSDTSRSPHKESITDLNANLKDKLESVRRTVAYESERLGEVKGQEGKVFEASKVEIKRVLEAMKCSVDKSVSADITRILGELRERVQKILEALKQVSKNLGQYVIELESWIGDTQKFIDGIKNKGLDNILNEVNDSLTSKKLDIKDAVDKDLKNWKGKLEGYIQQLTQLTGEVDAKVTALASKFPKNAGVSNNLNEIFTEIQSKVGVIKHGVLEGPVSINQYWSSIKTDVPNFMDGLYKEVKSIGKSGHLYQVEEKTKQYVALFKDGVNNGLEVVVTNWIKEILDANIVAKVWINGYFAVLNKNRQYVTFKPKYDAWQDGDNTDKTAGLAEAIKNKLKSELGVEMINAKVVLTRGDAVESVQANVDAVYNCINGFAEALRTKLDSHKYTPFRQQIEQTIEQEVTMHLTHTSNIPDLTAAADAILSALHGMASQVAQQFKSLTGASQSPNLGKHLDDAIGKVKHFRTQFDNPRVQIDANLQRLEEPITYLSGNLQNALQDPTQTNHAANLDQAITDVKDRVAEVAANAIPQKLDDAAQKIKQHLETLADAVSRTTNDVRLKLAELQNEKIGNASRTGDVKANTLQDLRRKLNELHKSLESDPIKNADEFIKYVTAAETHYISELKSHTKKAAEDACNKLTTHARRQYVEALKFALQQFADKVTGELEELPGMIDNDKHIGLKGFMEAFYGNDSGDNINKLNNHSDLRTVCHSFEKFLGPLNTYISREIDRVKEEEHKKNPSLQKPQDPYSKQLNKVYSSLSTLITHIYTKNKYDSNLPTKLAELTATVVDLKLDGFPNPVTEMLGGISGGCRELVDVLGNVYISRYDGAAPVTWEGKKAGEISQEGKNCGKVFLSCVTVFVDELHHLFFNGGKTWASLKIDGSGSGKDRSHLKRYLMEEGFEIKNLVTKENTGKDVALRLSRGFTRYKTFNKDPNELESVLECFKYFKQNGGLLSRLFDHLHDYYNVCHLPSSSTKTPTTVHQMLTWLTGLPHNPVYHKLAFDGFSGLFEKSEKASTNNTDVDGITFEEEDADSLPAYPHNITAAALADILTEVCSQAETVLIAIQGHGHADGVYTCDHSNNTLNLAYPSSAGACLGMLADILRRLFYQLYFLYTQCSHNTDYSGWYNCSYGQGVGNSGWQCNDNLCPNQQCNLRPDQSTSQKCKQHPKCGVKSPLQSYLEDSLPGFLPHSFSNVGCGVKCSVGNHHGKPCLTPMGFNDISIKASHTKKGMYLQKVLEKFCGKAESPLTKLCSQLNCLSPTAPKTLGDMFSFYHNFLNEWNTKTEHKRDAFAAAVNKANFEKRYKNFDPAIMFGSPKHSHKQMNADLGSLVCNSRTTQTCGPYLQSINHDVIGTFSKNHAAKYLSWIVYATETFYDLLKKLYDDCCGTCGGDYPKCRVARGQHTCNAANQQGSDNDSDTCTSIVRCQHTRPTLYKYGFVHNDVVSLAGKKSKKSCKDFCDALKKVLNKEEKIGATLAELIYKTIPEFLFKIREPFIWTLLALWSLSLLYLLHITVVRLDVLRIRSHLRSPASHRIAAQSLLAAARVRALANVKYFSP</sequence>
<gene>
    <name evidence="4" type="ORF">BOVATA_045300</name>
</gene>
<organism evidence="4 5">
    <name type="scientific">Babesia ovata</name>
    <dbReference type="NCBI Taxonomy" id="189622"/>
    <lineage>
        <taxon>Eukaryota</taxon>
        <taxon>Sar</taxon>
        <taxon>Alveolata</taxon>
        <taxon>Apicomplexa</taxon>
        <taxon>Aconoidasida</taxon>
        <taxon>Piroplasmida</taxon>
        <taxon>Babesiidae</taxon>
        <taxon>Babesia</taxon>
    </lineage>
</organism>
<dbReference type="GeneID" id="39876807"/>
<evidence type="ECO:0000256" key="3">
    <source>
        <dbReference type="SAM" id="Phobius"/>
    </source>
</evidence>
<feature type="coiled-coil region" evidence="1">
    <location>
        <begin position="155"/>
        <end position="182"/>
    </location>
</feature>
<evidence type="ECO:0000313" key="5">
    <source>
        <dbReference type="Proteomes" id="UP000236319"/>
    </source>
</evidence>
<dbReference type="RefSeq" id="XP_028869280.1">
    <property type="nucleotide sequence ID" value="XM_029013447.1"/>
</dbReference>
<dbReference type="OrthoDB" id="366456at2759"/>
<keyword evidence="3" id="KW-0812">Transmembrane</keyword>
<keyword evidence="1" id="KW-0175">Coiled coil</keyword>
<evidence type="ECO:0000256" key="1">
    <source>
        <dbReference type="SAM" id="Coils"/>
    </source>
</evidence>
<feature type="compositionally biased region" description="Polar residues" evidence="2">
    <location>
        <begin position="1215"/>
        <end position="1231"/>
    </location>
</feature>
<dbReference type="InterPro" id="IPR050163">
    <property type="entry name" value="Apolipoprotein_A1/A4/E"/>
</dbReference>
<protein>
    <recommendedName>
        <fullName evidence="6">C3H1-type domain-containing protein</fullName>
    </recommendedName>
</protein>
<dbReference type="PANTHER" id="PTHR18976">
    <property type="entry name" value="APOLIPOPROTEIN"/>
    <property type="match status" value="1"/>
</dbReference>
<reference evidence="4 5" key="1">
    <citation type="journal article" date="2017" name="BMC Genomics">
        <title>Whole-genome assembly of Babesia ovata and comparative genomics between closely related pathogens.</title>
        <authorList>
            <person name="Yamagishi J."/>
            <person name="Asada M."/>
            <person name="Hakimi H."/>
            <person name="Tanaka T.Q."/>
            <person name="Sugimoto C."/>
            <person name="Kawazu S."/>
        </authorList>
    </citation>
    <scope>NUCLEOTIDE SEQUENCE [LARGE SCALE GENOMIC DNA]</scope>
    <source>
        <strain evidence="4 5">Miyake</strain>
    </source>
</reference>
<dbReference type="SUPFAM" id="SSF58113">
    <property type="entry name" value="Apolipoprotein A-I"/>
    <property type="match status" value="1"/>
</dbReference>
<feature type="coiled-coil region" evidence="1">
    <location>
        <begin position="2026"/>
        <end position="2130"/>
    </location>
</feature>
<feature type="coiled-coil region" evidence="1">
    <location>
        <begin position="2853"/>
        <end position="2921"/>
    </location>
</feature>